<evidence type="ECO:0000256" key="13">
    <source>
        <dbReference type="RuleBase" id="RU003785"/>
    </source>
</evidence>
<evidence type="ECO:0000256" key="3">
    <source>
        <dbReference type="ARBA" id="ARBA00005842"/>
    </source>
</evidence>
<evidence type="ECO:0000256" key="7">
    <source>
        <dbReference type="ARBA" id="ARBA00022840"/>
    </source>
</evidence>
<dbReference type="PANTHER" id="PTHR11088:SF60">
    <property type="entry name" value="TRNA DIMETHYLALLYLTRANSFERASE"/>
    <property type="match status" value="1"/>
</dbReference>
<evidence type="ECO:0000256" key="2">
    <source>
        <dbReference type="ARBA" id="ARBA00003213"/>
    </source>
</evidence>
<keyword evidence="8 10" id="KW-0460">Magnesium</keyword>
<feature type="region of interest" description="Interaction with substrate tRNA" evidence="10">
    <location>
        <begin position="41"/>
        <end position="44"/>
    </location>
</feature>
<organism evidence="14 15">
    <name type="scientific">Candidatus Dojkabacteria bacterium</name>
    <dbReference type="NCBI Taxonomy" id="2099670"/>
    <lineage>
        <taxon>Bacteria</taxon>
        <taxon>Candidatus Dojkabacteria</taxon>
    </lineage>
</organism>
<comment type="function">
    <text evidence="2 10 12">Catalyzes the transfer of a dimethylallyl group onto the adenine at position 37 in tRNAs that read codons beginning with uridine, leading to the formation of N6-(dimethylallyl)adenosine (i(6)A).</text>
</comment>
<dbReference type="EMBL" id="JAGQLN010000006">
    <property type="protein sequence ID" value="MCA9376718.1"/>
    <property type="molecule type" value="Genomic_DNA"/>
</dbReference>
<sequence length="295" mass="33903">MSSDKSIKHPIIVLTGCTASGKSSMALELAKQYKWPIINADSKQVYKELSIGTDKPIADKIISDRHWIVSEVDHYLYGYVSLTEGYNVSRYQADVSSLLHNTTTTALMVGGTGLYIDAVTMGFQLPATTNDPEDLSDRSIEDLHSMLGKKTLALNPSDKMNRRRLIRLIESSGMRGSKKEPLDHLYLVLDRTKEDLRRRSEQRIDEMFNNGLPEEAETLKELICSKDGVNVIGYKEFREYFEGKISLIQVKQNILTHTRQYAKRQRTWFRRRKDAIFIKNISEARSQIENFFNDR</sequence>
<reference evidence="14" key="2">
    <citation type="journal article" date="2021" name="Microbiome">
        <title>Successional dynamics and alternative stable states in a saline activated sludge microbial community over 9 years.</title>
        <authorList>
            <person name="Wang Y."/>
            <person name="Ye J."/>
            <person name="Ju F."/>
            <person name="Liu L."/>
            <person name="Boyd J.A."/>
            <person name="Deng Y."/>
            <person name="Parks D.H."/>
            <person name="Jiang X."/>
            <person name="Yin X."/>
            <person name="Woodcroft B.J."/>
            <person name="Tyson G.W."/>
            <person name="Hugenholtz P."/>
            <person name="Polz M.F."/>
            <person name="Zhang T."/>
        </authorList>
    </citation>
    <scope>NUCLEOTIDE SEQUENCE</scope>
    <source>
        <strain evidence="14">HKST-UBA17</strain>
    </source>
</reference>
<feature type="binding site" evidence="10">
    <location>
        <begin position="16"/>
        <end position="23"/>
    </location>
    <ligand>
        <name>ATP</name>
        <dbReference type="ChEBI" id="CHEBI:30616"/>
    </ligand>
</feature>
<evidence type="ECO:0000256" key="9">
    <source>
        <dbReference type="ARBA" id="ARBA00049563"/>
    </source>
</evidence>
<evidence type="ECO:0000313" key="15">
    <source>
        <dbReference type="Proteomes" id="UP000741282"/>
    </source>
</evidence>
<comment type="cofactor">
    <cofactor evidence="1 10">
        <name>Mg(2+)</name>
        <dbReference type="ChEBI" id="CHEBI:18420"/>
    </cofactor>
</comment>
<keyword evidence="7 10" id="KW-0067">ATP-binding</keyword>
<evidence type="ECO:0000256" key="5">
    <source>
        <dbReference type="ARBA" id="ARBA00022694"/>
    </source>
</evidence>
<comment type="subunit">
    <text evidence="10">Monomer.</text>
</comment>
<keyword evidence="4 10" id="KW-0808">Transferase</keyword>
<dbReference type="InterPro" id="IPR027417">
    <property type="entry name" value="P-loop_NTPase"/>
</dbReference>
<comment type="caution">
    <text evidence="10">Lacks conserved residue(s) required for the propagation of feature annotation.</text>
</comment>
<dbReference type="NCBIfam" id="TIGR00174">
    <property type="entry name" value="miaA"/>
    <property type="match status" value="1"/>
</dbReference>
<dbReference type="GO" id="GO:0052381">
    <property type="term" value="F:tRNA dimethylallyltransferase activity"/>
    <property type="evidence" value="ECO:0007669"/>
    <property type="project" value="UniProtKB-UniRule"/>
</dbReference>
<evidence type="ECO:0000313" key="14">
    <source>
        <dbReference type="EMBL" id="MCA9376718.1"/>
    </source>
</evidence>
<accession>A0A955I4X9</accession>
<evidence type="ECO:0000256" key="6">
    <source>
        <dbReference type="ARBA" id="ARBA00022741"/>
    </source>
</evidence>
<proteinExistence type="inferred from homology"/>
<dbReference type="Proteomes" id="UP000741282">
    <property type="component" value="Unassembled WGS sequence"/>
</dbReference>
<dbReference type="HAMAP" id="MF_00185">
    <property type="entry name" value="IPP_trans"/>
    <property type="match status" value="1"/>
</dbReference>
<feature type="site" description="Interaction with substrate tRNA" evidence="10">
    <location>
        <position position="138"/>
    </location>
</feature>
<evidence type="ECO:0000256" key="11">
    <source>
        <dbReference type="RuleBase" id="RU003783"/>
    </source>
</evidence>
<feature type="binding site" evidence="10">
    <location>
        <begin position="18"/>
        <end position="23"/>
    </location>
    <ligand>
        <name>substrate</name>
    </ligand>
</feature>
<dbReference type="GO" id="GO:0006400">
    <property type="term" value="P:tRNA modification"/>
    <property type="evidence" value="ECO:0007669"/>
    <property type="project" value="TreeGrafter"/>
</dbReference>
<dbReference type="GO" id="GO:0005524">
    <property type="term" value="F:ATP binding"/>
    <property type="evidence" value="ECO:0007669"/>
    <property type="project" value="UniProtKB-UniRule"/>
</dbReference>
<dbReference type="AlphaFoldDB" id="A0A955I4X9"/>
<comment type="similarity">
    <text evidence="3 10 13">Belongs to the IPP transferase family.</text>
</comment>
<comment type="catalytic activity">
    <reaction evidence="9 10 11">
        <text>adenosine(37) in tRNA + dimethylallyl diphosphate = N(6)-dimethylallyladenosine(37) in tRNA + diphosphate</text>
        <dbReference type="Rhea" id="RHEA:26482"/>
        <dbReference type="Rhea" id="RHEA-COMP:10162"/>
        <dbReference type="Rhea" id="RHEA-COMP:10375"/>
        <dbReference type="ChEBI" id="CHEBI:33019"/>
        <dbReference type="ChEBI" id="CHEBI:57623"/>
        <dbReference type="ChEBI" id="CHEBI:74411"/>
        <dbReference type="ChEBI" id="CHEBI:74415"/>
        <dbReference type="EC" id="2.5.1.75"/>
    </reaction>
</comment>
<reference evidence="14" key="1">
    <citation type="submission" date="2020-04" db="EMBL/GenBank/DDBJ databases">
        <authorList>
            <person name="Zhang T."/>
        </authorList>
    </citation>
    <scope>NUCLEOTIDE SEQUENCE</scope>
    <source>
        <strain evidence="14">HKST-UBA17</strain>
    </source>
</reference>
<evidence type="ECO:0000256" key="10">
    <source>
        <dbReference type="HAMAP-Rule" id="MF_00185"/>
    </source>
</evidence>
<feature type="site" description="Interaction with substrate tRNA" evidence="10">
    <location>
        <position position="112"/>
    </location>
</feature>
<name>A0A955I4X9_9BACT</name>
<gene>
    <name evidence="10 14" type="primary">miaA</name>
    <name evidence="14" type="ORF">KC685_02240</name>
</gene>
<evidence type="ECO:0000256" key="8">
    <source>
        <dbReference type="ARBA" id="ARBA00022842"/>
    </source>
</evidence>
<protein>
    <recommendedName>
        <fullName evidence="10">tRNA dimethylallyltransferase</fullName>
        <ecNumber evidence="10">2.5.1.75</ecNumber>
    </recommendedName>
    <alternativeName>
        <fullName evidence="10">Dimethylallyl diphosphate:tRNA dimethylallyltransferase</fullName>
        <shortName evidence="10">DMAPP:tRNA dimethylallyltransferase</shortName>
        <shortName evidence="10">DMATase</shortName>
    </alternativeName>
    <alternativeName>
        <fullName evidence="10">Isopentenyl-diphosphate:tRNA isopentenyltransferase</fullName>
        <shortName evidence="10">IPP transferase</shortName>
        <shortName evidence="10">IPPT</shortName>
        <shortName evidence="10">IPTase</shortName>
    </alternativeName>
</protein>
<evidence type="ECO:0000256" key="4">
    <source>
        <dbReference type="ARBA" id="ARBA00022679"/>
    </source>
</evidence>
<dbReference type="EC" id="2.5.1.75" evidence="10"/>
<evidence type="ECO:0000256" key="12">
    <source>
        <dbReference type="RuleBase" id="RU003784"/>
    </source>
</evidence>
<keyword evidence="5 10" id="KW-0819">tRNA processing</keyword>
<dbReference type="PANTHER" id="PTHR11088">
    <property type="entry name" value="TRNA DIMETHYLALLYLTRANSFERASE"/>
    <property type="match status" value="1"/>
</dbReference>
<evidence type="ECO:0000256" key="1">
    <source>
        <dbReference type="ARBA" id="ARBA00001946"/>
    </source>
</evidence>
<dbReference type="Pfam" id="PF01715">
    <property type="entry name" value="IPPT"/>
    <property type="match status" value="1"/>
</dbReference>
<keyword evidence="6 10" id="KW-0547">Nucleotide-binding</keyword>
<dbReference type="InterPro" id="IPR039657">
    <property type="entry name" value="Dimethylallyltransferase"/>
</dbReference>
<dbReference type="SUPFAM" id="SSF52540">
    <property type="entry name" value="P-loop containing nucleoside triphosphate hydrolases"/>
    <property type="match status" value="2"/>
</dbReference>
<dbReference type="InterPro" id="IPR018022">
    <property type="entry name" value="IPT"/>
</dbReference>
<dbReference type="Gene3D" id="3.40.50.300">
    <property type="entry name" value="P-loop containing nucleotide triphosphate hydrolases"/>
    <property type="match status" value="1"/>
</dbReference>
<comment type="caution">
    <text evidence="14">The sequence shown here is derived from an EMBL/GenBank/DDBJ whole genome shotgun (WGS) entry which is preliminary data.</text>
</comment>